<dbReference type="EMBL" id="MHLR01000022">
    <property type="protein sequence ID" value="OGZ14852.1"/>
    <property type="molecule type" value="Genomic_DNA"/>
</dbReference>
<feature type="region of interest" description="Disordered" evidence="1">
    <location>
        <begin position="367"/>
        <end position="386"/>
    </location>
</feature>
<evidence type="ECO:0000313" key="3">
    <source>
        <dbReference type="Proteomes" id="UP000177573"/>
    </source>
</evidence>
<gene>
    <name evidence="2" type="ORF">A3J08_04385</name>
</gene>
<reference evidence="2 3" key="1">
    <citation type="journal article" date="2016" name="Nat. Commun.">
        <title>Thousands of microbial genomes shed light on interconnected biogeochemical processes in an aquifer system.</title>
        <authorList>
            <person name="Anantharaman K."/>
            <person name="Brown C.T."/>
            <person name="Hug L.A."/>
            <person name="Sharon I."/>
            <person name="Castelle C.J."/>
            <person name="Probst A.J."/>
            <person name="Thomas B.C."/>
            <person name="Singh A."/>
            <person name="Wilkins M.J."/>
            <person name="Karaoz U."/>
            <person name="Brodie E.L."/>
            <person name="Williams K.H."/>
            <person name="Hubbard S.S."/>
            <person name="Banfield J.F."/>
        </authorList>
    </citation>
    <scope>NUCLEOTIDE SEQUENCE [LARGE SCALE GENOMIC DNA]</scope>
</reference>
<feature type="non-terminal residue" evidence="2">
    <location>
        <position position="1"/>
    </location>
</feature>
<accession>A0A1G2DN91</accession>
<evidence type="ECO:0000256" key="1">
    <source>
        <dbReference type="SAM" id="MobiDB-lite"/>
    </source>
</evidence>
<comment type="caution">
    <text evidence="2">The sequence shown here is derived from an EMBL/GenBank/DDBJ whole genome shotgun (WGS) entry which is preliminary data.</text>
</comment>
<protein>
    <submittedName>
        <fullName evidence="2">Uncharacterized protein</fullName>
    </submittedName>
</protein>
<proteinExistence type="predicted"/>
<sequence>KGTGWCTAGHSTAQTQIESGDFYVYYTNDSSGEPTQPRLAIRMDGDNRIGEVRGILPHQGVEPVMQEALGGKLQEFGGEADVYRKKSSDMRMLTALEKKRENEEAFTKDDLVLLYEINGTIEGFGYQKDPRIAELREGRNTEEDMLVIFECTRDEIAHVPSQINENTKAYVGQLEPGIFQKLPENLEHVYTSFPEKKIRRENVLIGGKSAEQLISEMKAAGINISDYAKSMLKSREFVPGKNPEEATLIGLTVADLGFKSSATTDQIYERAHILGLELCPADTGPNYCLKYRNQPLNEWIYIGMKQISDSDGGPGVFRLARDDDGLWLHVYWASPGHAWNPAHGFVFRLPAGRQVSAFARRLGLRSHSGEGGSELRRTKSASSLRR</sequence>
<organism evidence="2 3">
    <name type="scientific">Candidatus Lloydbacteria bacterium RIFCSPLOWO2_02_FULL_51_11</name>
    <dbReference type="NCBI Taxonomy" id="1798667"/>
    <lineage>
        <taxon>Bacteria</taxon>
        <taxon>Candidatus Lloydiibacteriota</taxon>
    </lineage>
</organism>
<name>A0A1G2DN91_9BACT</name>
<dbReference type="Proteomes" id="UP000177573">
    <property type="component" value="Unassembled WGS sequence"/>
</dbReference>
<dbReference type="AlphaFoldDB" id="A0A1G2DN91"/>
<evidence type="ECO:0000313" key="2">
    <source>
        <dbReference type="EMBL" id="OGZ14852.1"/>
    </source>
</evidence>